<dbReference type="Proteomes" id="UP000319555">
    <property type="component" value="Unassembled WGS sequence"/>
</dbReference>
<evidence type="ECO:0000313" key="3">
    <source>
        <dbReference type="EMBL" id="SMO74104.1"/>
    </source>
</evidence>
<accession>A0A521DQX3</accession>
<gene>
    <name evidence="3" type="ORF">SAMN06265380_10764</name>
</gene>
<feature type="signal peptide" evidence="1">
    <location>
        <begin position="1"/>
        <end position="22"/>
    </location>
</feature>
<dbReference type="OrthoDB" id="9797736at2"/>
<organism evidence="3 4">
    <name type="scientific">Ruegeria faecimaris</name>
    <dbReference type="NCBI Taxonomy" id="686389"/>
    <lineage>
        <taxon>Bacteria</taxon>
        <taxon>Pseudomonadati</taxon>
        <taxon>Pseudomonadota</taxon>
        <taxon>Alphaproteobacteria</taxon>
        <taxon>Rhodobacterales</taxon>
        <taxon>Roseobacteraceae</taxon>
        <taxon>Ruegeria</taxon>
    </lineage>
</organism>
<reference evidence="3 4" key="1">
    <citation type="submission" date="2017-05" db="EMBL/GenBank/DDBJ databases">
        <authorList>
            <person name="Varghese N."/>
            <person name="Submissions S."/>
        </authorList>
    </citation>
    <scope>NUCLEOTIDE SEQUENCE [LARGE SCALE GENOMIC DNA]</scope>
    <source>
        <strain evidence="3 4">DSM 28009</strain>
    </source>
</reference>
<dbReference type="PANTHER" id="PTHR30535">
    <property type="entry name" value="VITAMIN B12-BINDING PROTEIN"/>
    <property type="match status" value="1"/>
</dbReference>
<evidence type="ECO:0000256" key="1">
    <source>
        <dbReference type="SAM" id="SignalP"/>
    </source>
</evidence>
<dbReference type="EMBL" id="FXTE01000007">
    <property type="protein sequence ID" value="SMO74104.1"/>
    <property type="molecule type" value="Genomic_DNA"/>
</dbReference>
<dbReference type="Pfam" id="PF01497">
    <property type="entry name" value="Peripla_BP_2"/>
    <property type="match status" value="1"/>
</dbReference>
<feature type="chain" id="PRO_5022143581" evidence="1">
    <location>
        <begin position="23"/>
        <end position="288"/>
    </location>
</feature>
<keyword evidence="1" id="KW-0732">Signal</keyword>
<sequence length="288" mass="30285">MNRMRVIWPALAMLLSTQVAQAADDEPKRIIAIGSSITEIVYALGQQDRLVGRDRTSTYPTEAMNLPDIGYRRALSPEGVLSVEPDLVLALEGSGPPEAIAVLQEAGVQYVTIKDEFSLEGVVEKIQTVGAVLGTDVAAEGLAAQTIRQINQAELAASSAAGSNPKRVLFVLSVQDNRITVGGMDTQADSIIRLAGGVNAAAKVSGYKPMTPEALVSAAPDVILMMDRRGDHNTEDAALFSLPAVKLTPAGQNKMLIRMQGAYLLGFGPRTASAISDLSAALQDEGGS</sequence>
<dbReference type="SUPFAM" id="SSF53807">
    <property type="entry name" value="Helical backbone' metal receptor"/>
    <property type="match status" value="1"/>
</dbReference>
<dbReference type="Gene3D" id="3.40.50.1980">
    <property type="entry name" value="Nitrogenase molybdenum iron protein domain"/>
    <property type="match status" value="2"/>
</dbReference>
<evidence type="ECO:0000313" key="4">
    <source>
        <dbReference type="Proteomes" id="UP000319555"/>
    </source>
</evidence>
<dbReference type="InterPro" id="IPR050902">
    <property type="entry name" value="ABC_Transporter_SBP"/>
</dbReference>
<dbReference type="RefSeq" id="WP_142637727.1">
    <property type="nucleotide sequence ID" value="NZ_FXTE01000007.1"/>
</dbReference>
<evidence type="ECO:0000259" key="2">
    <source>
        <dbReference type="PROSITE" id="PS50983"/>
    </source>
</evidence>
<protein>
    <submittedName>
        <fullName evidence="3">Iron complex transport system substrate-binding protein</fullName>
    </submittedName>
</protein>
<proteinExistence type="predicted"/>
<dbReference type="PANTHER" id="PTHR30535:SF4">
    <property type="entry name" value="HEMIN-BINDING PERIPLASMIC PROTEIN HMUT"/>
    <property type="match status" value="1"/>
</dbReference>
<keyword evidence="4" id="KW-1185">Reference proteome</keyword>
<dbReference type="AlphaFoldDB" id="A0A521DQX3"/>
<feature type="domain" description="Fe/B12 periplasmic-binding" evidence="2">
    <location>
        <begin position="29"/>
        <end position="286"/>
    </location>
</feature>
<dbReference type="PROSITE" id="PS50983">
    <property type="entry name" value="FE_B12_PBP"/>
    <property type="match status" value="1"/>
</dbReference>
<name>A0A521DQX3_9RHOB</name>
<dbReference type="InterPro" id="IPR002491">
    <property type="entry name" value="ABC_transptr_periplasmic_BD"/>
</dbReference>